<dbReference type="AlphaFoldDB" id="A0A9C6TUI7"/>
<accession>A0A9C6TUI7</accession>
<keyword evidence="2" id="KW-1185">Reference proteome</keyword>
<gene>
    <name evidence="3" type="primary">LOC113209224</name>
</gene>
<dbReference type="Proteomes" id="UP000504606">
    <property type="component" value="Unplaced"/>
</dbReference>
<dbReference type="RefSeq" id="XP_052122666.1">
    <property type="nucleotide sequence ID" value="XM_052266706.1"/>
</dbReference>
<sequence>MDMVPLPHTVSRSHGPAMLPAIADSVGFLLVFGGLLGHLAAAAGVPAGATPSPALNHSAYRYDGLHRRSPATQLRPAVLVASQSTTTAGKFSSPVRSPNVSTSGRPKVMATRTTTASPTLEGAEESLTSACACACRPQPSGRRPAVGVTFCTAHFIQLLSPDRRISFSWAKRRPLKSSWRFDCDISNNQAERESWSISELSLNFYL</sequence>
<reference evidence="3" key="1">
    <citation type="submission" date="2025-08" db="UniProtKB">
        <authorList>
            <consortium name="RefSeq"/>
        </authorList>
    </citation>
    <scope>IDENTIFICATION</scope>
    <source>
        <tissue evidence="3">Whole organism</tissue>
    </source>
</reference>
<evidence type="ECO:0000313" key="3">
    <source>
        <dbReference type="RefSeq" id="XP_052122666.1"/>
    </source>
</evidence>
<evidence type="ECO:0000256" key="1">
    <source>
        <dbReference type="SAM" id="MobiDB-lite"/>
    </source>
</evidence>
<dbReference type="KEGG" id="foc:113209224"/>
<organism evidence="2 3">
    <name type="scientific">Frankliniella occidentalis</name>
    <name type="common">Western flower thrips</name>
    <name type="synonym">Euthrips occidentalis</name>
    <dbReference type="NCBI Taxonomy" id="133901"/>
    <lineage>
        <taxon>Eukaryota</taxon>
        <taxon>Metazoa</taxon>
        <taxon>Ecdysozoa</taxon>
        <taxon>Arthropoda</taxon>
        <taxon>Hexapoda</taxon>
        <taxon>Insecta</taxon>
        <taxon>Pterygota</taxon>
        <taxon>Neoptera</taxon>
        <taxon>Paraneoptera</taxon>
        <taxon>Thysanoptera</taxon>
        <taxon>Terebrantia</taxon>
        <taxon>Thripoidea</taxon>
        <taxon>Thripidae</taxon>
        <taxon>Frankliniella</taxon>
    </lineage>
</organism>
<feature type="compositionally biased region" description="Polar residues" evidence="1">
    <location>
        <begin position="88"/>
        <end position="104"/>
    </location>
</feature>
<protein>
    <submittedName>
        <fullName evidence="3">Uncharacterized protein LOC113209224</fullName>
    </submittedName>
</protein>
<evidence type="ECO:0000313" key="2">
    <source>
        <dbReference type="Proteomes" id="UP000504606"/>
    </source>
</evidence>
<feature type="region of interest" description="Disordered" evidence="1">
    <location>
        <begin position="88"/>
        <end position="116"/>
    </location>
</feature>
<proteinExistence type="predicted"/>
<dbReference type="GeneID" id="113209224"/>
<name>A0A9C6TUI7_FRAOC</name>